<keyword evidence="6 11" id="KW-1133">Transmembrane helix</keyword>
<evidence type="ECO:0000256" key="1">
    <source>
        <dbReference type="ARBA" id="ARBA00004167"/>
    </source>
</evidence>
<evidence type="ECO:0000256" key="12">
    <source>
        <dbReference type="RuleBase" id="RU003848"/>
    </source>
</evidence>
<dbReference type="EMBL" id="KY709212">
    <property type="protein sequence ID" value="ARO91268.1"/>
    <property type="molecule type" value="Genomic_DNA"/>
</dbReference>
<organism evidence="14">
    <name type="scientific">Rhodochaete parvula</name>
    <dbReference type="NCBI Taxonomy" id="110510"/>
    <lineage>
        <taxon>Eukaryota</taxon>
        <taxon>Rhodophyta</taxon>
        <taxon>Compsopogonophyceae</taxon>
        <taxon>Rhodochaetales</taxon>
        <taxon>Rhodochaetaceae</taxon>
        <taxon>Rhodochaete</taxon>
    </lineage>
</organism>
<dbReference type="GO" id="GO:0046933">
    <property type="term" value="F:proton-transporting ATP synthase activity, rotational mechanism"/>
    <property type="evidence" value="ECO:0007669"/>
    <property type="project" value="UniProtKB-UniRule"/>
</dbReference>
<comment type="miscellaneous">
    <text evidence="11">In plastids the F-type ATPase is also known as CF(1)CF(0).</text>
</comment>
<keyword evidence="7 11" id="KW-0406">Ion transport</keyword>
<evidence type="ECO:0000256" key="10">
    <source>
        <dbReference type="ARBA" id="ARBA00025198"/>
    </source>
</evidence>
<evidence type="ECO:0000256" key="6">
    <source>
        <dbReference type="ARBA" id="ARBA00022989"/>
    </source>
</evidence>
<comment type="subunit">
    <text evidence="11">F-type ATPases have 2 components, F(1) - the catalytic core - and F(0) - the membrane proton channel. F(1) has five subunits: alpha(3), beta(3), gamma(1), delta(1), epsilon(1). F(0) has four main subunits: a(1), b(1), b'(1) and c(10-14). The alpha and beta chains form an alternating ring which encloses part of the gamma chain. F(1) is attached to F(0) by a central stalk formed by the gamma and epsilon chains, while a peripheral stalk is formed by the delta, b and b' chains.</text>
</comment>
<dbReference type="PANTHER" id="PTHR34264">
    <property type="entry name" value="ATP SYNTHASE SUBUNIT B, CHLOROPLASTIC"/>
    <property type="match status" value="1"/>
</dbReference>
<evidence type="ECO:0000256" key="8">
    <source>
        <dbReference type="ARBA" id="ARBA00023136"/>
    </source>
</evidence>
<accession>A0A1X9PUV2</accession>
<dbReference type="InterPro" id="IPR002146">
    <property type="entry name" value="ATP_synth_b/b'su_bac/chlpt"/>
</dbReference>
<evidence type="ECO:0000256" key="13">
    <source>
        <dbReference type="SAM" id="Coils"/>
    </source>
</evidence>
<evidence type="ECO:0000256" key="2">
    <source>
        <dbReference type="ARBA" id="ARBA00022448"/>
    </source>
</evidence>
<keyword evidence="2 11" id="KW-0813">Transport</keyword>
<dbReference type="GO" id="GO:0045259">
    <property type="term" value="C:proton-transporting ATP synthase complex"/>
    <property type="evidence" value="ECO:0007669"/>
    <property type="project" value="UniProtKB-KW"/>
</dbReference>
<evidence type="ECO:0000256" key="5">
    <source>
        <dbReference type="ARBA" id="ARBA00022781"/>
    </source>
</evidence>
<keyword evidence="3 11" id="KW-0138">CF(0)</keyword>
<dbReference type="PANTHER" id="PTHR34264:SF3">
    <property type="entry name" value="ATP SYNTHASE SUBUNIT B, CHLOROPLASTIC"/>
    <property type="match status" value="1"/>
</dbReference>
<dbReference type="CDD" id="cd06503">
    <property type="entry name" value="ATP-synt_Fo_b"/>
    <property type="match status" value="1"/>
</dbReference>
<evidence type="ECO:0000313" key="14">
    <source>
        <dbReference type="EMBL" id="ARO91268.1"/>
    </source>
</evidence>
<evidence type="ECO:0000256" key="4">
    <source>
        <dbReference type="ARBA" id="ARBA00022692"/>
    </source>
</evidence>
<dbReference type="GO" id="GO:0009535">
    <property type="term" value="C:chloroplast thylakoid membrane"/>
    <property type="evidence" value="ECO:0007669"/>
    <property type="project" value="UniProtKB-SubCell"/>
</dbReference>
<keyword evidence="11" id="KW-0793">Thylakoid</keyword>
<keyword evidence="4 11" id="KW-0812">Transmembrane</keyword>
<feature type="coiled-coil region" evidence="13">
    <location>
        <begin position="60"/>
        <end position="94"/>
    </location>
</feature>
<evidence type="ECO:0000256" key="11">
    <source>
        <dbReference type="HAMAP-Rule" id="MF_01398"/>
    </source>
</evidence>
<sequence length="183" mass="20233">MNIVESLVQNFILISEHAAGNGFGINTNILETNFINIAILVSILVYVGKPFLSSTLQTRQEKVLTSIQEAESKLQQANNKLSESQKQLTQTQLVIDNIKKDAITTANKVRDSIMEQGELDIARITDTGKVSILATENQIRKQIQQQIAALALKRVTTNLKSEMNSELQSKIIDNSINKLGGQL</sequence>
<comment type="subcellular location">
    <subcellularLocation>
        <location evidence="1">Membrane</location>
        <topology evidence="1">Single-pass membrane protein</topology>
    </subcellularLocation>
    <subcellularLocation>
        <location evidence="11">Plastid</location>
        <location evidence="11">Chloroplast thylakoid membrane</location>
        <topology evidence="11">Single-pass membrane protein</topology>
    </subcellularLocation>
</comment>
<name>A0A1X9PUV2_9RHOD</name>
<protein>
    <recommendedName>
        <fullName evidence="11">ATP synthase subunit b, chloroplastic</fullName>
    </recommendedName>
    <alternativeName>
        <fullName evidence="11">ATP synthase F(0) sector subunit b</fullName>
    </alternativeName>
    <alternativeName>
        <fullName evidence="11">ATPase subunit I</fullName>
    </alternativeName>
</protein>
<comment type="similarity">
    <text evidence="11 12">Belongs to the ATPase B chain family.</text>
</comment>
<dbReference type="AlphaFoldDB" id="A0A1X9PUV2"/>
<proteinExistence type="inferred from homology"/>
<evidence type="ECO:0000256" key="3">
    <source>
        <dbReference type="ARBA" id="ARBA00022547"/>
    </source>
</evidence>
<keyword evidence="9 11" id="KW-0066">ATP synthesis</keyword>
<evidence type="ECO:0000256" key="9">
    <source>
        <dbReference type="ARBA" id="ARBA00023310"/>
    </source>
</evidence>
<keyword evidence="14" id="KW-0150">Chloroplast</keyword>
<comment type="function">
    <text evidence="11">Component of the F(0) channel, it forms part of the peripheral stalk, linking F(1) to F(0).</text>
</comment>
<evidence type="ECO:0000256" key="7">
    <source>
        <dbReference type="ARBA" id="ARBA00023065"/>
    </source>
</evidence>
<dbReference type="HAMAP" id="MF_01398">
    <property type="entry name" value="ATP_synth_b_bprime"/>
    <property type="match status" value="1"/>
</dbReference>
<keyword evidence="8 11" id="KW-0472">Membrane</keyword>
<comment type="function">
    <text evidence="10 11">F(1)F(0) ATP synthase produces ATP from ADP in the presence of a proton or sodium gradient. F-type ATPases consist of two structural domains, F(1) containing the extramembraneous catalytic core and F(0) containing the membrane proton channel, linked together by a central stalk and a peripheral stalk. During catalysis, ATP synthesis in the catalytic domain of F(1) is coupled via a rotary mechanism of the central stalk subunits to proton translocation.</text>
</comment>
<geneLocation type="chloroplast" evidence="14"/>
<dbReference type="NCBIfam" id="NF005606">
    <property type="entry name" value="PRK07352.1"/>
    <property type="match status" value="1"/>
</dbReference>
<keyword evidence="5 11" id="KW-0375">Hydrogen ion transport</keyword>
<keyword evidence="13" id="KW-0175">Coiled coil</keyword>
<keyword evidence="14" id="KW-0934">Plastid</keyword>
<reference evidence="14" key="1">
    <citation type="submission" date="2017-03" db="EMBL/GenBank/DDBJ databases">
        <title>The new red algal subphylum Proteorhodophytina comprises the largest and most divergent plastid genomes known.</title>
        <authorList>
            <person name="Munoz-Gomez S.A."/>
            <person name="Mejia-Franco F.G."/>
            <person name="Durnin K."/>
            <person name="Morgan C."/>
            <person name="Grisdale C.J."/>
            <person name="Archibald J.M."/>
            <person name="Slamovits C.H."/>
        </authorList>
    </citation>
    <scope>NUCLEOTIDE SEQUENCE</scope>
    <source>
        <strain evidence="14">UTEX LB2715</strain>
    </source>
</reference>
<gene>
    <name evidence="11 14" type="primary">atpF</name>
</gene>
<dbReference type="Pfam" id="PF00430">
    <property type="entry name" value="ATP-synt_B"/>
    <property type="match status" value="1"/>
</dbReference>